<dbReference type="SUPFAM" id="SSF52172">
    <property type="entry name" value="CheY-like"/>
    <property type="match status" value="1"/>
</dbReference>
<feature type="domain" description="Cyclic nucleotide-binding" evidence="7">
    <location>
        <begin position="159"/>
        <end position="261"/>
    </location>
</feature>
<keyword evidence="2" id="KW-0902">Two-component regulatory system</keyword>
<dbReference type="SMART" id="SM00419">
    <property type="entry name" value="HTH_CRP"/>
    <property type="match status" value="1"/>
</dbReference>
<evidence type="ECO:0000313" key="10">
    <source>
        <dbReference type="EMBL" id="TCL64399.1"/>
    </source>
</evidence>
<accession>A0A4R1REW3</accession>
<dbReference type="PANTHER" id="PTHR48111">
    <property type="entry name" value="REGULATOR OF RPOS"/>
    <property type="match status" value="1"/>
</dbReference>
<evidence type="ECO:0000259" key="7">
    <source>
        <dbReference type="PROSITE" id="PS50042"/>
    </source>
</evidence>
<feature type="modified residue" description="4-aspartylphosphate" evidence="6">
    <location>
        <position position="52"/>
    </location>
</feature>
<keyword evidence="11" id="KW-1185">Reference proteome</keyword>
<evidence type="ECO:0000256" key="6">
    <source>
        <dbReference type="PROSITE-ProRule" id="PRU00169"/>
    </source>
</evidence>
<dbReference type="CDD" id="cd17574">
    <property type="entry name" value="REC_OmpR"/>
    <property type="match status" value="1"/>
</dbReference>
<evidence type="ECO:0000259" key="8">
    <source>
        <dbReference type="PROSITE" id="PS50110"/>
    </source>
</evidence>
<dbReference type="GO" id="GO:0006355">
    <property type="term" value="P:regulation of DNA-templated transcription"/>
    <property type="evidence" value="ECO:0007669"/>
    <property type="project" value="InterPro"/>
</dbReference>
<feature type="domain" description="HTH crp-type" evidence="9">
    <location>
        <begin position="275"/>
        <end position="344"/>
    </location>
</feature>
<dbReference type="PROSITE" id="PS50042">
    <property type="entry name" value="CNMP_BINDING_3"/>
    <property type="match status" value="1"/>
</dbReference>
<dbReference type="InterPro" id="IPR014710">
    <property type="entry name" value="RmlC-like_jellyroll"/>
</dbReference>
<dbReference type="Gene3D" id="1.10.10.10">
    <property type="entry name" value="Winged helix-like DNA-binding domain superfamily/Winged helix DNA-binding domain"/>
    <property type="match status" value="1"/>
</dbReference>
<comment type="caution">
    <text evidence="10">The sequence shown here is derived from an EMBL/GenBank/DDBJ whole genome shotgun (WGS) entry which is preliminary data.</text>
</comment>
<dbReference type="SMART" id="SM00100">
    <property type="entry name" value="cNMP"/>
    <property type="match status" value="1"/>
</dbReference>
<evidence type="ECO:0000256" key="1">
    <source>
        <dbReference type="ARBA" id="ARBA00022553"/>
    </source>
</evidence>
<dbReference type="GO" id="GO:0032993">
    <property type="term" value="C:protein-DNA complex"/>
    <property type="evidence" value="ECO:0007669"/>
    <property type="project" value="TreeGrafter"/>
</dbReference>
<keyword evidence="3" id="KW-0805">Transcription regulation</keyword>
<keyword evidence="4" id="KW-0238">DNA-binding</keyword>
<organism evidence="10 11">
    <name type="scientific">Mariniflexile fucanivorans</name>
    <dbReference type="NCBI Taxonomy" id="264023"/>
    <lineage>
        <taxon>Bacteria</taxon>
        <taxon>Pseudomonadati</taxon>
        <taxon>Bacteroidota</taxon>
        <taxon>Flavobacteriia</taxon>
        <taxon>Flavobacteriales</taxon>
        <taxon>Flavobacteriaceae</taxon>
        <taxon>Mariniflexile</taxon>
    </lineage>
</organism>
<dbReference type="Gene3D" id="2.60.120.10">
    <property type="entry name" value="Jelly Rolls"/>
    <property type="match status" value="1"/>
</dbReference>
<dbReference type="GO" id="GO:0000156">
    <property type="term" value="F:phosphorelay response regulator activity"/>
    <property type="evidence" value="ECO:0007669"/>
    <property type="project" value="TreeGrafter"/>
</dbReference>
<dbReference type="InterPro" id="IPR011006">
    <property type="entry name" value="CheY-like_superfamily"/>
</dbReference>
<dbReference type="GO" id="GO:0000976">
    <property type="term" value="F:transcription cis-regulatory region binding"/>
    <property type="evidence" value="ECO:0007669"/>
    <property type="project" value="TreeGrafter"/>
</dbReference>
<dbReference type="Proteomes" id="UP000295455">
    <property type="component" value="Unassembled WGS sequence"/>
</dbReference>
<dbReference type="EMBL" id="SLUP01000007">
    <property type="protein sequence ID" value="TCL64399.1"/>
    <property type="molecule type" value="Genomic_DNA"/>
</dbReference>
<dbReference type="Pfam" id="PF13545">
    <property type="entry name" value="HTH_Crp_2"/>
    <property type="match status" value="1"/>
</dbReference>
<dbReference type="Gene3D" id="3.40.50.2300">
    <property type="match status" value="1"/>
</dbReference>
<dbReference type="PROSITE" id="PS50110">
    <property type="entry name" value="RESPONSE_REGULATORY"/>
    <property type="match status" value="1"/>
</dbReference>
<dbReference type="PANTHER" id="PTHR48111:SF1">
    <property type="entry name" value="TWO-COMPONENT RESPONSE REGULATOR ORR33"/>
    <property type="match status" value="1"/>
</dbReference>
<evidence type="ECO:0000256" key="2">
    <source>
        <dbReference type="ARBA" id="ARBA00023012"/>
    </source>
</evidence>
<dbReference type="InterPro" id="IPR039420">
    <property type="entry name" value="WalR-like"/>
</dbReference>
<name>A0A4R1REW3_9FLAO</name>
<evidence type="ECO:0000256" key="4">
    <source>
        <dbReference type="ARBA" id="ARBA00023125"/>
    </source>
</evidence>
<reference evidence="10 11" key="1">
    <citation type="submission" date="2019-03" db="EMBL/GenBank/DDBJ databases">
        <title>Genomic Encyclopedia of Type Strains, Phase IV (KMG-IV): sequencing the most valuable type-strain genomes for metagenomic binning, comparative biology and taxonomic classification.</title>
        <authorList>
            <person name="Goeker M."/>
        </authorList>
    </citation>
    <scope>NUCLEOTIDE SEQUENCE [LARGE SCALE GENOMIC DNA]</scope>
    <source>
        <strain evidence="10 11">DSM 18792</strain>
    </source>
</reference>
<feature type="domain" description="Response regulatory" evidence="8">
    <location>
        <begin position="3"/>
        <end position="119"/>
    </location>
</feature>
<evidence type="ECO:0000256" key="3">
    <source>
        <dbReference type="ARBA" id="ARBA00023015"/>
    </source>
</evidence>
<dbReference type="InterPro" id="IPR036390">
    <property type="entry name" value="WH_DNA-bd_sf"/>
</dbReference>
<sequence length="350" mass="39306">MKRILLIEDDVILRENTAELLELSDYQVTTAPNGKTGLEIAQIIMPDIVICDIMMPELDGYGVLEALAKNDETQHIPFIFLSAKTERKDVRKGMDLGADDYITKPFEEEELISAIESRLAKAAILKDRNTASNIVAIDENEELRTLNDLKNFFDDNGVEVKYTKGDVVYEEGQNSNNIYLIASGLIKCHKLDEQGKDLTTALYKEDDLFGYTSFTQNTPYQETATVIQDSKLIALSKNELINVLNSNHKVTLELIQLLTEDLSTVKDQLLEMAYSSVKKKTATTILKFAEKLNRNPEDVIRISRNDLASVAGIALESLIRTLSGFKDSGLIEIEGRNIKILDIQQLQQIN</sequence>
<dbReference type="CDD" id="cd00038">
    <property type="entry name" value="CAP_ED"/>
    <property type="match status" value="1"/>
</dbReference>
<dbReference type="SUPFAM" id="SSF51206">
    <property type="entry name" value="cAMP-binding domain-like"/>
    <property type="match status" value="1"/>
</dbReference>
<dbReference type="SMART" id="SM00448">
    <property type="entry name" value="REC"/>
    <property type="match status" value="1"/>
</dbReference>
<dbReference type="InterPro" id="IPR000595">
    <property type="entry name" value="cNMP-bd_dom"/>
</dbReference>
<dbReference type="AlphaFoldDB" id="A0A4R1REW3"/>
<proteinExistence type="predicted"/>
<dbReference type="Pfam" id="PF00072">
    <property type="entry name" value="Response_reg"/>
    <property type="match status" value="1"/>
</dbReference>
<evidence type="ECO:0000256" key="5">
    <source>
        <dbReference type="ARBA" id="ARBA00023163"/>
    </source>
</evidence>
<keyword evidence="5" id="KW-0804">Transcription</keyword>
<dbReference type="InterPro" id="IPR012318">
    <property type="entry name" value="HTH_CRP"/>
</dbReference>
<dbReference type="OrthoDB" id="9127033at2"/>
<dbReference type="SUPFAM" id="SSF46785">
    <property type="entry name" value="Winged helix' DNA-binding domain"/>
    <property type="match status" value="1"/>
</dbReference>
<evidence type="ECO:0000259" key="9">
    <source>
        <dbReference type="PROSITE" id="PS51063"/>
    </source>
</evidence>
<dbReference type="InterPro" id="IPR036388">
    <property type="entry name" value="WH-like_DNA-bd_sf"/>
</dbReference>
<dbReference type="PROSITE" id="PS51063">
    <property type="entry name" value="HTH_CRP_2"/>
    <property type="match status" value="1"/>
</dbReference>
<keyword evidence="1 6" id="KW-0597">Phosphoprotein</keyword>
<gene>
    <name evidence="10" type="ORF">EV196_107106</name>
</gene>
<evidence type="ECO:0000313" key="11">
    <source>
        <dbReference type="Proteomes" id="UP000295455"/>
    </source>
</evidence>
<dbReference type="GO" id="GO:0005829">
    <property type="term" value="C:cytosol"/>
    <property type="evidence" value="ECO:0007669"/>
    <property type="project" value="TreeGrafter"/>
</dbReference>
<dbReference type="InterPro" id="IPR018490">
    <property type="entry name" value="cNMP-bd_dom_sf"/>
</dbReference>
<dbReference type="RefSeq" id="WP_132218474.1">
    <property type="nucleotide sequence ID" value="NZ_OX156936.1"/>
</dbReference>
<dbReference type="InterPro" id="IPR001789">
    <property type="entry name" value="Sig_transdc_resp-reg_receiver"/>
</dbReference>
<dbReference type="Pfam" id="PF00027">
    <property type="entry name" value="cNMP_binding"/>
    <property type="match status" value="1"/>
</dbReference>
<protein>
    <submittedName>
        <fullName evidence="10">CRP-like cAMP-binding protein</fullName>
    </submittedName>
</protein>